<dbReference type="PROSITE" id="PS51795">
    <property type="entry name" value="ZF_FLZ"/>
    <property type="match status" value="1"/>
</dbReference>
<evidence type="ECO:0000259" key="5">
    <source>
        <dbReference type="PROSITE" id="PS51795"/>
    </source>
</evidence>
<keyword evidence="3" id="KW-0862">Zinc</keyword>
<dbReference type="EMBL" id="JBGMDY010000004">
    <property type="protein sequence ID" value="KAL2338805.1"/>
    <property type="molecule type" value="Genomic_DNA"/>
</dbReference>
<evidence type="ECO:0000256" key="4">
    <source>
        <dbReference type="PROSITE-ProRule" id="PRU01131"/>
    </source>
</evidence>
<proteinExistence type="inferred from homology"/>
<evidence type="ECO:0000313" key="6">
    <source>
        <dbReference type="EMBL" id="KAL2338805.1"/>
    </source>
</evidence>
<evidence type="ECO:0000313" key="7">
    <source>
        <dbReference type="Proteomes" id="UP001603857"/>
    </source>
</evidence>
<gene>
    <name evidence="6" type="ORF">Fmac_013251</name>
</gene>
<dbReference type="PANTHER" id="PTHR47208">
    <property type="entry name" value="OS02G0174800 PROTEIN"/>
    <property type="match status" value="1"/>
</dbReference>
<comment type="caution">
    <text evidence="6">The sequence shown here is derived from an EMBL/GenBank/DDBJ whole genome shotgun (WGS) entry which is preliminary data.</text>
</comment>
<dbReference type="InterPro" id="IPR007650">
    <property type="entry name" value="Zf-FLZ_dom"/>
</dbReference>
<dbReference type="Pfam" id="PF04570">
    <property type="entry name" value="zf-FLZ"/>
    <property type="match status" value="1"/>
</dbReference>
<evidence type="ECO:0000256" key="3">
    <source>
        <dbReference type="ARBA" id="ARBA00022771"/>
    </source>
</evidence>
<feature type="domain" description="FLZ-type" evidence="5">
    <location>
        <begin position="159"/>
        <end position="202"/>
    </location>
</feature>
<evidence type="ECO:0000256" key="2">
    <source>
        <dbReference type="ARBA" id="ARBA00022723"/>
    </source>
</evidence>
<comment type="similarity">
    <text evidence="1">Belongs to the FLZ family.</text>
</comment>
<name>A0ABD1MSM4_9FABA</name>
<dbReference type="GO" id="GO:0008270">
    <property type="term" value="F:zinc ion binding"/>
    <property type="evidence" value="ECO:0007669"/>
    <property type="project" value="UniProtKB-KW"/>
</dbReference>
<dbReference type="Proteomes" id="UP001603857">
    <property type="component" value="Unassembled WGS sequence"/>
</dbReference>
<keyword evidence="7" id="KW-1185">Reference proteome</keyword>
<accession>A0ABD1MSM4</accession>
<keyword evidence="3" id="KW-0863">Zinc-finger</keyword>
<feature type="zinc finger region" description="FLZ-type" evidence="4">
    <location>
        <begin position="159"/>
        <end position="202"/>
    </location>
</feature>
<dbReference type="InterPro" id="IPR044604">
    <property type="entry name" value="FLZ12/13/14"/>
</dbReference>
<dbReference type="AlphaFoldDB" id="A0ABD1MSM4"/>
<dbReference type="PANTHER" id="PTHR47208:SF5">
    <property type="entry name" value="FCS-LIKE ZINC FINGER 12-RELATED"/>
    <property type="match status" value="1"/>
</dbReference>
<protein>
    <recommendedName>
        <fullName evidence="5">FLZ-type domain-containing protein</fullName>
    </recommendedName>
</protein>
<sequence length="229" mass="25582">MLGKRPRPMIGKLSELLVPRGRIVGLSDTTAGSPRGPLDMKMQSPRGLKSYDRAGVGLGIVVALDKSSDRGREVLPKHAICTSNLNRSGPIPVHCAKNPHEIDVEEYTYVTCRVPDRRFTKLYYDGCCSNNNNNNNNNVGVLKRSTPQLQLESWYPTSNFLSSCHLCGKKLEGRDIYMYRGEKAFCSTECRSSQIMMDERKERCSSEASRSVELSNSREQIFSTGILAL</sequence>
<keyword evidence="2" id="KW-0479">Metal-binding</keyword>
<organism evidence="6 7">
    <name type="scientific">Flemingia macrophylla</name>
    <dbReference type="NCBI Taxonomy" id="520843"/>
    <lineage>
        <taxon>Eukaryota</taxon>
        <taxon>Viridiplantae</taxon>
        <taxon>Streptophyta</taxon>
        <taxon>Embryophyta</taxon>
        <taxon>Tracheophyta</taxon>
        <taxon>Spermatophyta</taxon>
        <taxon>Magnoliopsida</taxon>
        <taxon>eudicotyledons</taxon>
        <taxon>Gunneridae</taxon>
        <taxon>Pentapetalae</taxon>
        <taxon>rosids</taxon>
        <taxon>fabids</taxon>
        <taxon>Fabales</taxon>
        <taxon>Fabaceae</taxon>
        <taxon>Papilionoideae</taxon>
        <taxon>50 kb inversion clade</taxon>
        <taxon>NPAAA clade</taxon>
        <taxon>indigoferoid/millettioid clade</taxon>
        <taxon>Phaseoleae</taxon>
        <taxon>Flemingia</taxon>
    </lineage>
</organism>
<reference evidence="6 7" key="1">
    <citation type="submission" date="2024-08" db="EMBL/GenBank/DDBJ databases">
        <title>Insights into the chromosomal genome structure of Flemingia macrophylla.</title>
        <authorList>
            <person name="Ding Y."/>
            <person name="Zhao Y."/>
            <person name="Bi W."/>
            <person name="Wu M."/>
            <person name="Zhao G."/>
            <person name="Gong Y."/>
            <person name="Li W."/>
            <person name="Zhang P."/>
        </authorList>
    </citation>
    <scope>NUCLEOTIDE SEQUENCE [LARGE SCALE GENOMIC DNA]</scope>
    <source>
        <strain evidence="6">DYQJB</strain>
        <tissue evidence="6">Leaf</tissue>
    </source>
</reference>
<evidence type="ECO:0000256" key="1">
    <source>
        <dbReference type="ARBA" id="ARBA00009374"/>
    </source>
</evidence>